<feature type="compositionally biased region" description="Basic and acidic residues" evidence="3">
    <location>
        <begin position="199"/>
        <end position="212"/>
    </location>
</feature>
<dbReference type="EMBL" id="PNBA02000005">
    <property type="protein sequence ID" value="KAG6423663.1"/>
    <property type="molecule type" value="Genomic_DNA"/>
</dbReference>
<reference evidence="5" key="1">
    <citation type="submission" date="2018-01" db="EMBL/GenBank/DDBJ databases">
        <authorList>
            <person name="Mao J.F."/>
        </authorList>
    </citation>
    <scope>NUCLEOTIDE SEQUENCE</scope>
    <source>
        <strain evidence="5">Huo1</strain>
        <tissue evidence="5">Leaf</tissue>
    </source>
</reference>
<evidence type="ECO:0000313" key="6">
    <source>
        <dbReference type="Proteomes" id="UP000298416"/>
    </source>
</evidence>
<dbReference type="Proteomes" id="UP000298416">
    <property type="component" value="Unassembled WGS sequence"/>
</dbReference>
<dbReference type="InterPro" id="IPR005735">
    <property type="entry name" value="Znf_LSD1"/>
</dbReference>
<evidence type="ECO:0000256" key="3">
    <source>
        <dbReference type="SAM" id="MobiDB-lite"/>
    </source>
</evidence>
<dbReference type="PANTHER" id="PTHR31747:SF17">
    <property type="entry name" value="PROTEIN LOL2"/>
    <property type="match status" value="1"/>
</dbReference>
<keyword evidence="2" id="KW-0539">Nucleus</keyword>
<protein>
    <recommendedName>
        <fullName evidence="4">Zinc finger LSD1-type domain-containing protein</fullName>
    </recommendedName>
</protein>
<evidence type="ECO:0000313" key="5">
    <source>
        <dbReference type="EMBL" id="KAG6423663.1"/>
    </source>
</evidence>
<comment type="subcellular location">
    <subcellularLocation>
        <location evidence="1">Nucleus</location>
    </subcellularLocation>
</comment>
<proteinExistence type="predicted"/>
<dbReference type="InterPro" id="IPR040319">
    <property type="entry name" value="LSD1-like"/>
</dbReference>
<comment type="caution">
    <text evidence="5">The sequence shown here is derived from an EMBL/GenBank/DDBJ whole genome shotgun (WGS) entry which is preliminary data.</text>
</comment>
<organism evidence="5">
    <name type="scientific">Salvia splendens</name>
    <name type="common">Scarlet sage</name>
    <dbReference type="NCBI Taxonomy" id="180675"/>
    <lineage>
        <taxon>Eukaryota</taxon>
        <taxon>Viridiplantae</taxon>
        <taxon>Streptophyta</taxon>
        <taxon>Embryophyta</taxon>
        <taxon>Tracheophyta</taxon>
        <taxon>Spermatophyta</taxon>
        <taxon>Magnoliopsida</taxon>
        <taxon>eudicotyledons</taxon>
        <taxon>Gunneridae</taxon>
        <taxon>Pentapetalae</taxon>
        <taxon>asterids</taxon>
        <taxon>lamiids</taxon>
        <taxon>Lamiales</taxon>
        <taxon>Lamiaceae</taxon>
        <taxon>Nepetoideae</taxon>
        <taxon>Mentheae</taxon>
        <taxon>Salviinae</taxon>
        <taxon>Salvia</taxon>
        <taxon>Salvia subgen. Calosphace</taxon>
        <taxon>core Calosphace</taxon>
    </lineage>
</organism>
<feature type="compositionally biased region" description="Polar residues" evidence="3">
    <location>
        <begin position="176"/>
        <end position="197"/>
    </location>
</feature>
<feature type="compositionally biased region" description="Basic and acidic residues" evidence="3">
    <location>
        <begin position="157"/>
        <end position="172"/>
    </location>
</feature>
<evidence type="ECO:0000256" key="1">
    <source>
        <dbReference type="ARBA" id="ARBA00004123"/>
    </source>
</evidence>
<feature type="region of interest" description="Disordered" evidence="3">
    <location>
        <begin position="96"/>
        <end position="239"/>
    </location>
</feature>
<dbReference type="PANTHER" id="PTHR31747">
    <property type="entry name" value="PROTEIN LSD1"/>
    <property type="match status" value="1"/>
</dbReference>
<keyword evidence="6" id="KW-1185">Reference proteome</keyword>
<feature type="domain" description="Zinc finger LSD1-type" evidence="4">
    <location>
        <begin position="316"/>
        <end position="340"/>
    </location>
</feature>
<name>A0A8X8Y591_SALSN</name>
<sequence length="468" mass="51444">MGEDISMVEEEEIAAAAAAVNAAEEVVVEEEEDDDGPPPGFQFILTLQPPDYDDEEEEDGPPPGFNFVAPKPPQLLPSSDWHVAFVDNVFKLAKSSSRRFVTPDISDVKEESNEDLDEGPPPGWESVLTCQMPQPQTPPLQPPSTVSSNCEMGSKPKTTEMDDEMHQSESEKIPTPGQSSPATPPTQQLLLSEQPSDAVNKEEENKNDEKRPTPMPQPASPLQQLQSKPHSLTPVPKSSSSEKAQLVCGTCRKLCLYPQGAKWIRCPGCQEVNFVLAGNIRLMQKTVASSQRFVMSNPWTDVTQPSAAHEVGQVNCGGCAVLLMYPHGAPAVQCSSCRFVTEIGCLRVEDYFVLNLYKGDSIAVCGRVLSNHDGREPYMQQPGRVFYKDPVLKDKQWSAYIDRSPGSVRYAEIPGCSYKFDIPAEKLEQVHARPQKLPPEEKLRPPAAESRLPLVYVPCGDEVLNTSA</sequence>
<dbReference type="AlphaFoldDB" id="A0A8X8Y591"/>
<dbReference type="GO" id="GO:0005634">
    <property type="term" value="C:nucleus"/>
    <property type="evidence" value="ECO:0007669"/>
    <property type="project" value="UniProtKB-SubCell"/>
</dbReference>
<gene>
    <name evidence="5" type="ORF">SASPL_114065</name>
</gene>
<accession>A0A8X8Y591</accession>
<dbReference type="NCBIfam" id="TIGR01053">
    <property type="entry name" value="LSD1"/>
    <property type="match status" value="2"/>
</dbReference>
<evidence type="ECO:0000259" key="4">
    <source>
        <dbReference type="Pfam" id="PF06943"/>
    </source>
</evidence>
<dbReference type="Pfam" id="PF06943">
    <property type="entry name" value="zf-LSD1"/>
    <property type="match status" value="2"/>
</dbReference>
<reference evidence="5" key="2">
    <citation type="submission" date="2020-08" db="EMBL/GenBank/DDBJ databases">
        <title>Plant Genome Project.</title>
        <authorList>
            <person name="Zhang R.-G."/>
        </authorList>
    </citation>
    <scope>NUCLEOTIDE SEQUENCE</scope>
    <source>
        <strain evidence="5">Huo1</strain>
        <tissue evidence="5">Leaf</tissue>
    </source>
</reference>
<evidence type="ECO:0000256" key="2">
    <source>
        <dbReference type="ARBA" id="ARBA00023242"/>
    </source>
</evidence>
<feature type="domain" description="Zinc finger LSD1-type" evidence="4">
    <location>
        <begin position="248"/>
        <end position="271"/>
    </location>
</feature>